<evidence type="ECO:0000256" key="4">
    <source>
        <dbReference type="ARBA" id="ARBA00023136"/>
    </source>
</evidence>
<dbReference type="InterPro" id="IPR025256">
    <property type="entry name" value="TM7S3/TM198-like_dom"/>
</dbReference>
<evidence type="ECO:0000256" key="3">
    <source>
        <dbReference type="ARBA" id="ARBA00022989"/>
    </source>
</evidence>
<feature type="compositionally biased region" description="Basic and acidic residues" evidence="5">
    <location>
        <begin position="713"/>
        <end position="735"/>
    </location>
</feature>
<feature type="region of interest" description="Disordered" evidence="5">
    <location>
        <begin position="401"/>
        <end position="440"/>
    </location>
</feature>
<feature type="compositionally biased region" description="Polar residues" evidence="5">
    <location>
        <begin position="856"/>
        <end position="871"/>
    </location>
</feature>
<evidence type="ECO:0000256" key="7">
    <source>
        <dbReference type="SAM" id="SignalP"/>
    </source>
</evidence>
<feature type="compositionally biased region" description="Low complexity" evidence="5">
    <location>
        <begin position="75"/>
        <end position="97"/>
    </location>
</feature>
<feature type="compositionally biased region" description="Basic and acidic residues" evidence="5">
    <location>
        <begin position="761"/>
        <end position="771"/>
    </location>
</feature>
<dbReference type="Proteomes" id="UP000054821">
    <property type="component" value="Unassembled WGS sequence"/>
</dbReference>
<keyword evidence="7" id="KW-0732">Signal</keyword>
<dbReference type="AlphaFoldDB" id="A0A2P4ZSK5"/>
<evidence type="ECO:0000256" key="1">
    <source>
        <dbReference type="ARBA" id="ARBA00004141"/>
    </source>
</evidence>
<evidence type="ECO:0000259" key="8">
    <source>
        <dbReference type="Pfam" id="PF13886"/>
    </source>
</evidence>
<comment type="caution">
    <text evidence="9">The sequence shown here is derived from an EMBL/GenBank/DDBJ whole genome shotgun (WGS) entry which is preliminary data.</text>
</comment>
<feature type="transmembrane region" description="Helical" evidence="6">
    <location>
        <begin position="321"/>
        <end position="342"/>
    </location>
</feature>
<feature type="region of interest" description="Disordered" evidence="5">
    <location>
        <begin position="593"/>
        <end position="790"/>
    </location>
</feature>
<protein>
    <recommendedName>
        <fullName evidence="8">TM7S3/TM198-like domain-containing protein</fullName>
    </recommendedName>
</protein>
<reference evidence="9 10" key="1">
    <citation type="journal article" date="2016" name="Genome Announc.">
        <title>Draft Whole-Genome Sequence of Trichoderma gamsii T6085, a Promising Biocontrol Agent of Fusarium Head Blight on Wheat.</title>
        <authorList>
            <person name="Baroncelli R."/>
            <person name="Zapparata A."/>
            <person name="Piaggeschi G."/>
            <person name="Sarrocco S."/>
            <person name="Vannacci G."/>
        </authorList>
    </citation>
    <scope>NUCLEOTIDE SEQUENCE [LARGE SCALE GENOMIC DNA]</scope>
    <source>
        <strain evidence="9 10">T6085</strain>
    </source>
</reference>
<evidence type="ECO:0000313" key="9">
    <source>
        <dbReference type="EMBL" id="PON27251.1"/>
    </source>
</evidence>
<keyword evidence="4 6" id="KW-0472">Membrane</keyword>
<feature type="transmembrane region" description="Helical" evidence="6">
    <location>
        <begin position="263"/>
        <end position="281"/>
    </location>
</feature>
<feature type="compositionally biased region" description="Basic and acidic residues" evidence="5">
    <location>
        <begin position="60"/>
        <end position="73"/>
    </location>
</feature>
<feature type="compositionally biased region" description="Low complexity" evidence="5">
    <location>
        <begin position="34"/>
        <end position="59"/>
    </location>
</feature>
<feature type="transmembrane region" description="Helical" evidence="6">
    <location>
        <begin position="212"/>
        <end position="232"/>
    </location>
</feature>
<evidence type="ECO:0000313" key="10">
    <source>
        <dbReference type="Proteomes" id="UP000054821"/>
    </source>
</evidence>
<feature type="region of interest" description="Disordered" evidence="5">
    <location>
        <begin position="852"/>
        <end position="875"/>
    </location>
</feature>
<feature type="transmembrane region" description="Helical" evidence="6">
    <location>
        <begin position="181"/>
        <end position="205"/>
    </location>
</feature>
<dbReference type="RefSeq" id="XP_018660795.1">
    <property type="nucleotide sequence ID" value="XM_018806077.1"/>
</dbReference>
<feature type="compositionally biased region" description="Polar residues" evidence="5">
    <location>
        <begin position="401"/>
        <end position="414"/>
    </location>
</feature>
<dbReference type="Pfam" id="PF13886">
    <property type="entry name" value="TM7S3_TM198"/>
    <property type="match status" value="1"/>
</dbReference>
<comment type="subcellular location">
    <subcellularLocation>
        <location evidence="1">Membrane</location>
        <topology evidence="1">Multi-pass membrane protein</topology>
    </subcellularLocation>
</comment>
<feature type="region of interest" description="Disordered" evidence="5">
    <location>
        <begin position="932"/>
        <end position="957"/>
    </location>
</feature>
<dbReference type="STRING" id="398673.A0A2P4ZSK5"/>
<keyword evidence="2 6" id="KW-0812">Transmembrane</keyword>
<dbReference type="GeneID" id="29986160"/>
<keyword evidence="10" id="KW-1185">Reference proteome</keyword>
<accession>A0A2P4ZSK5</accession>
<evidence type="ECO:0000256" key="6">
    <source>
        <dbReference type="SAM" id="Phobius"/>
    </source>
</evidence>
<sequence>MFKAMRLQALVCLLLALQVAATHHFHLLRRDDASAPSTPSASISGSKPSSQPMPQPSVTSERHEDSKQTDVSKESTTTKAPHSTTASSTPTAHTTATVPSQTPLSNSTLFNTTIPAGQLPIKPVITPGWGVAGAILLLTGALYTIIGLRNQWINCFFSTAYLTSLGITVLVVYLMNVPVSLAVQGAYVVAVVLSGCVLGAASLIFKELTEGLGCALGGFSFSMWLLCLAPGGLLHDTVGRAVFISCLSVAGFALSFSSYTRDWAMIILMSFGGATVIVLGIDCFSRAGLKEFWAYIWNLNGDLFPLGANTYPITRGIRVEIAVIVIICLIGIVCQMRLWTIVRDRRNTKALKIAEDQRCLQQEEENVGRYIGQQTARERVAWEKVYAGRFIPHSNGMSTASHYSYGTDSGSNSKRQQRVHSESVYTESKTDGIEMTEMSDSSVVQAGTDGLMSMELAKEGKITVRVAADEVLETPNEREGRITEEQFDVMSESGAGVVDRDRNGSPTAAAKEKEISQTNSEGRRNSPQRNVTPAPQVVPLPFKTPTEDDLKSIGDRSSVATFAADDEAFASATPIRNSLVKRVSQSSVTLLRSLSQQKKKSTSPERQLETGESTEDLVEPAESVHDDSRSSLAATVDYESLSDYQNDHDSIVEDDTRKSIEITAELGETETTQNPEEVEVETAAADDVEKPEGFKPQEMPREDPGGEALEIETEPKVKYVGDELDKGVSDAKAENEVGEEEAPTAHEQEHTATADSTTEGKLPESTEKTKSDSSATSVPANLTKDRLPTSMSRAALSYRTNEWAKHLGHADTPEPDAIHIEPYGSEVDMEEVPRYVDVEDLQMNIADRTSYVPPQHSDSGSTQASSMQSNAKAVKKQARVSDIVVSPAMSADAMSPSGSPKSPAMDIAGLQPAPVALRRTSSGFDPIVEEQEGAQANELSPEDISHEDGTQLNPAPFRPIVPRVVSFSNPHTLLGQRESVLRSRSQGNLVAHLADYNVDTQGFIADADSLHNYPINHRMASPDPDELPLSQRREIMRQSSRTNLPAPNYLPLSNYRLNRSSSGIEVSGNTLFNSHQPKRISSISAIAQETKLANFRHSLARDLQTMTPGIPPNFGRETPFAPTSTLIDDMDTQRIVMMERREAEIQRKEMQRREKEWNDRVFDARMRSGDLLDAHREVIRKMQSSAKDA</sequence>
<dbReference type="GO" id="GO:0016020">
    <property type="term" value="C:membrane"/>
    <property type="evidence" value="ECO:0007669"/>
    <property type="project" value="UniProtKB-SubCell"/>
</dbReference>
<evidence type="ECO:0000256" key="2">
    <source>
        <dbReference type="ARBA" id="ARBA00022692"/>
    </source>
</evidence>
<feature type="region of interest" description="Disordered" evidence="5">
    <location>
        <begin position="32"/>
        <end position="104"/>
    </location>
</feature>
<feature type="compositionally biased region" description="Basic and acidic residues" evidence="5">
    <location>
        <begin position="743"/>
        <end position="752"/>
    </location>
</feature>
<feature type="compositionally biased region" description="Acidic residues" evidence="5">
    <location>
        <begin position="676"/>
        <end position="686"/>
    </location>
</feature>
<organism evidence="9 10">
    <name type="scientific">Trichoderma gamsii</name>
    <dbReference type="NCBI Taxonomy" id="398673"/>
    <lineage>
        <taxon>Eukaryota</taxon>
        <taxon>Fungi</taxon>
        <taxon>Dikarya</taxon>
        <taxon>Ascomycota</taxon>
        <taxon>Pezizomycotina</taxon>
        <taxon>Sordariomycetes</taxon>
        <taxon>Hypocreomycetidae</taxon>
        <taxon>Hypocreales</taxon>
        <taxon>Hypocreaceae</taxon>
        <taxon>Trichoderma</taxon>
    </lineage>
</organism>
<feature type="compositionally biased region" description="Basic and acidic residues" evidence="5">
    <location>
        <begin position="645"/>
        <end position="660"/>
    </location>
</feature>
<name>A0A2P4ZSK5_9HYPO</name>
<feature type="transmembrane region" description="Helical" evidence="6">
    <location>
        <begin position="155"/>
        <end position="175"/>
    </location>
</feature>
<feature type="chain" id="PRO_5015168381" description="TM7S3/TM198-like domain-containing protein" evidence="7">
    <location>
        <begin position="22"/>
        <end position="1189"/>
    </location>
</feature>
<feature type="signal peptide" evidence="7">
    <location>
        <begin position="1"/>
        <end position="21"/>
    </location>
</feature>
<dbReference type="PANTHER" id="PTHR39469">
    <property type="entry name" value="CHROMOSOME 1, WHOLE GENOME SHOTGUN SEQUENCE"/>
    <property type="match status" value="1"/>
</dbReference>
<feature type="transmembrane region" description="Helical" evidence="6">
    <location>
        <begin position="128"/>
        <end position="148"/>
    </location>
</feature>
<keyword evidence="3 6" id="KW-1133">Transmembrane helix</keyword>
<proteinExistence type="predicted"/>
<feature type="domain" description="TM7S3/TM198-like" evidence="8">
    <location>
        <begin position="133"/>
        <end position="336"/>
    </location>
</feature>
<feature type="compositionally biased region" description="Basic and acidic residues" evidence="5">
    <location>
        <begin position="687"/>
        <end position="704"/>
    </location>
</feature>
<feature type="compositionally biased region" description="Polar residues" evidence="5">
    <location>
        <begin position="516"/>
        <end position="533"/>
    </location>
</feature>
<dbReference type="EMBL" id="JPDN02000010">
    <property type="protein sequence ID" value="PON27251.1"/>
    <property type="molecule type" value="Genomic_DNA"/>
</dbReference>
<feature type="region of interest" description="Disordered" evidence="5">
    <location>
        <begin position="488"/>
        <end position="552"/>
    </location>
</feature>
<evidence type="ECO:0000256" key="5">
    <source>
        <dbReference type="SAM" id="MobiDB-lite"/>
    </source>
</evidence>
<dbReference type="PANTHER" id="PTHR39469:SF1">
    <property type="entry name" value="DUF4203 DOMAIN-CONTAINING PROTEIN"/>
    <property type="match status" value="1"/>
</dbReference>
<gene>
    <name evidence="9" type="ORF">TGAM01_v203632</name>
</gene>